<dbReference type="RefSeq" id="WP_036536018.1">
    <property type="nucleotide sequence ID" value="NZ_JJML01000055.1"/>
</dbReference>
<evidence type="ECO:0000313" key="2">
    <source>
        <dbReference type="EMBL" id="KGF71706.1"/>
    </source>
</evidence>
<comment type="caution">
    <text evidence="2">The sequence shown here is derived from an EMBL/GenBank/DDBJ whole genome shotgun (WGS) entry which is preliminary data.</text>
</comment>
<dbReference type="GO" id="GO:0009035">
    <property type="term" value="F:type I site-specific deoxyribonuclease activity"/>
    <property type="evidence" value="ECO:0007669"/>
    <property type="project" value="UniProtKB-EC"/>
</dbReference>
<organism evidence="2 3">
    <name type="scientific">Neosynechococcus sphagnicola sy1</name>
    <dbReference type="NCBI Taxonomy" id="1497020"/>
    <lineage>
        <taxon>Bacteria</taxon>
        <taxon>Bacillati</taxon>
        <taxon>Cyanobacteriota</taxon>
        <taxon>Cyanophyceae</taxon>
        <taxon>Neosynechococcales</taxon>
        <taxon>Neosynechococcaceae</taxon>
        <taxon>Neosynechococcus</taxon>
    </lineage>
</organism>
<proteinExistence type="predicted"/>
<name>A0A098TI50_9CYAN</name>
<dbReference type="STRING" id="1497020.DO97_16180"/>
<dbReference type="Proteomes" id="UP000030170">
    <property type="component" value="Unassembled WGS sequence"/>
</dbReference>
<reference evidence="2 3" key="1">
    <citation type="journal article" date="2014" name="Mol. Ecol.">
        <title>Evolution of Synechococcus.</title>
        <authorList>
            <person name="Dvorak P."/>
            <person name="Casamatta D."/>
            <person name="Hasler P."/>
            <person name="Poulickova A."/>
            <person name="Ondrej V."/>
            <person name="Sanges R."/>
        </authorList>
    </citation>
    <scope>NUCLEOTIDE SEQUENCE [LARGE SCALE GENOMIC DNA]</scope>
    <source>
        <strain evidence="2 3">CAUP A 1101</strain>
    </source>
</reference>
<sequence length="213" mass="24863">MSHSPNEAQTRKELIDPKLIAAGWDIDPTHGQVRFEIPVDGYDAEPWNGVTDYCLYRSNGEVIAVVEAKKQSRDPRVAEQQVRHYVTEIAKHQSFQPFAFLTNGRETYFWDVDRETKRQVAGFFSLSDLENLLYLSQNKIALQTLGVNIAIAGRAYQQEAIRRVCERFDGGFRQKWQNWRNYWRDRQNGCNRKKPDAGGVFRTSRDETRIRVY</sequence>
<dbReference type="GO" id="GO:0005524">
    <property type="term" value="F:ATP binding"/>
    <property type="evidence" value="ECO:0007669"/>
    <property type="project" value="UniProtKB-KW"/>
</dbReference>
<dbReference type="GO" id="GO:0003677">
    <property type="term" value="F:DNA binding"/>
    <property type="evidence" value="ECO:0007669"/>
    <property type="project" value="UniProtKB-KW"/>
</dbReference>
<dbReference type="Gene3D" id="3.90.1570.30">
    <property type="match status" value="1"/>
</dbReference>
<keyword evidence="3" id="KW-1185">Reference proteome</keyword>
<feature type="domain" description="Restriction endonuclease type I HsdR N-terminal" evidence="1">
    <location>
        <begin position="51"/>
        <end position="117"/>
    </location>
</feature>
<dbReference type="EMBL" id="JJML01000055">
    <property type="protein sequence ID" value="KGF71706.1"/>
    <property type="molecule type" value="Genomic_DNA"/>
</dbReference>
<dbReference type="AlphaFoldDB" id="A0A098TI50"/>
<evidence type="ECO:0000313" key="3">
    <source>
        <dbReference type="Proteomes" id="UP000030170"/>
    </source>
</evidence>
<dbReference type="OrthoDB" id="9802848at2"/>
<gene>
    <name evidence="2" type="ORF">DO97_16180</name>
</gene>
<evidence type="ECO:0000259" key="1">
    <source>
        <dbReference type="Pfam" id="PF04313"/>
    </source>
</evidence>
<dbReference type="GO" id="GO:0009307">
    <property type="term" value="P:DNA restriction-modification system"/>
    <property type="evidence" value="ECO:0007669"/>
    <property type="project" value="UniProtKB-KW"/>
</dbReference>
<dbReference type="Pfam" id="PF04313">
    <property type="entry name" value="HSDR_N"/>
    <property type="match status" value="1"/>
</dbReference>
<dbReference type="InterPro" id="IPR007409">
    <property type="entry name" value="Restrct_endonuc_type1_HsdR_N"/>
</dbReference>
<protein>
    <recommendedName>
        <fullName evidence="1">Restriction endonuclease type I HsdR N-terminal domain-containing protein</fullName>
    </recommendedName>
</protein>
<accession>A0A098TI50</accession>